<reference evidence="2 3" key="1">
    <citation type="submission" date="2016-03" db="EMBL/GenBank/DDBJ databases">
        <title>The draft genome sequence of Fonsecaea nubica causative agent of cutaneous subcutaneous infection in human host.</title>
        <authorList>
            <person name="Costa F."/>
            <person name="Sybren D.H."/>
            <person name="Raittz R.T."/>
            <person name="Weiss V.A."/>
            <person name="Leao A.C."/>
            <person name="Gomes R."/>
            <person name="De Souza E.M."/>
            <person name="Pedrosa F.O."/>
            <person name="Steffens M.B."/>
            <person name="Bombassaro A."/>
            <person name="Tadra-Sfeir M.Z."/>
            <person name="Moreno L.F."/>
            <person name="Najafzadeh M.J."/>
            <person name="Felipe M.S."/>
            <person name="Teixeira M."/>
            <person name="Sun J."/>
            <person name="Xi L."/>
            <person name="Castro M.A."/>
            <person name="Vicente V.A."/>
        </authorList>
    </citation>
    <scope>NUCLEOTIDE SEQUENCE [LARGE SCALE GENOMIC DNA]</scope>
    <source>
        <strain evidence="2 3">CBS 269.64</strain>
    </source>
</reference>
<feature type="region of interest" description="Disordered" evidence="1">
    <location>
        <begin position="41"/>
        <end position="100"/>
    </location>
</feature>
<keyword evidence="3" id="KW-1185">Reference proteome</keyword>
<dbReference type="AlphaFoldDB" id="A0A178BRT1"/>
<evidence type="ECO:0000313" key="2">
    <source>
        <dbReference type="EMBL" id="OAL20359.1"/>
    </source>
</evidence>
<dbReference type="EMBL" id="LVCJ01000160">
    <property type="protein sequence ID" value="OAL20359.1"/>
    <property type="molecule type" value="Genomic_DNA"/>
</dbReference>
<evidence type="ECO:0000256" key="1">
    <source>
        <dbReference type="SAM" id="MobiDB-lite"/>
    </source>
</evidence>
<dbReference type="RefSeq" id="XP_022494279.1">
    <property type="nucleotide sequence ID" value="XM_022649757.1"/>
</dbReference>
<dbReference type="GeneID" id="34594889"/>
<feature type="compositionally biased region" description="Basic and acidic residues" evidence="1">
    <location>
        <begin position="41"/>
        <end position="60"/>
    </location>
</feature>
<sequence length="100" mass="12415">MTATLPRHYENVHAKVRRWFRALNDWDLHIRGFVRLEHVKSHEERVHDSFKPSEDESQKGDRKRKREKRYNEQPIKRRKKEKRHIKTEVPHIKEEVELNE</sequence>
<evidence type="ECO:0000313" key="3">
    <source>
        <dbReference type="Proteomes" id="UP000185904"/>
    </source>
</evidence>
<proteinExistence type="predicted"/>
<feature type="compositionally biased region" description="Basic and acidic residues" evidence="1">
    <location>
        <begin position="86"/>
        <end position="100"/>
    </location>
</feature>
<accession>A0A178BRT1</accession>
<name>A0A178BRT1_9EURO</name>
<feature type="compositionally biased region" description="Basic residues" evidence="1">
    <location>
        <begin position="76"/>
        <end position="85"/>
    </location>
</feature>
<dbReference type="Proteomes" id="UP000185904">
    <property type="component" value="Unassembled WGS sequence"/>
</dbReference>
<protein>
    <submittedName>
        <fullName evidence="2">Uncharacterized protein</fullName>
    </submittedName>
</protein>
<organism evidence="2 3">
    <name type="scientific">Fonsecaea nubica</name>
    <dbReference type="NCBI Taxonomy" id="856822"/>
    <lineage>
        <taxon>Eukaryota</taxon>
        <taxon>Fungi</taxon>
        <taxon>Dikarya</taxon>
        <taxon>Ascomycota</taxon>
        <taxon>Pezizomycotina</taxon>
        <taxon>Eurotiomycetes</taxon>
        <taxon>Chaetothyriomycetidae</taxon>
        <taxon>Chaetothyriales</taxon>
        <taxon>Herpotrichiellaceae</taxon>
        <taxon>Fonsecaea</taxon>
    </lineage>
</organism>
<comment type="caution">
    <text evidence="2">The sequence shown here is derived from an EMBL/GenBank/DDBJ whole genome shotgun (WGS) entry which is preliminary data.</text>
</comment>
<gene>
    <name evidence="2" type="ORF">AYO20_11510</name>
</gene>